<organism evidence="1 2">
    <name type="scientific">Chaetoceros tenuissimus</name>
    <dbReference type="NCBI Taxonomy" id="426638"/>
    <lineage>
        <taxon>Eukaryota</taxon>
        <taxon>Sar</taxon>
        <taxon>Stramenopiles</taxon>
        <taxon>Ochrophyta</taxon>
        <taxon>Bacillariophyta</taxon>
        <taxon>Coscinodiscophyceae</taxon>
        <taxon>Chaetocerotophycidae</taxon>
        <taxon>Chaetocerotales</taxon>
        <taxon>Chaetocerotaceae</taxon>
        <taxon>Chaetoceros</taxon>
    </lineage>
</organism>
<keyword evidence="2" id="KW-1185">Reference proteome</keyword>
<accession>A0AAD3DCZ5</accession>
<name>A0AAD3DCZ5_9STRA</name>
<protein>
    <submittedName>
        <fullName evidence="1">Uncharacterized protein</fullName>
    </submittedName>
</protein>
<evidence type="ECO:0000313" key="2">
    <source>
        <dbReference type="Proteomes" id="UP001054902"/>
    </source>
</evidence>
<dbReference type="AlphaFoldDB" id="A0AAD3DCZ5"/>
<dbReference type="EMBL" id="BLLK01000082">
    <property type="protein sequence ID" value="GFH62184.1"/>
    <property type="molecule type" value="Genomic_DNA"/>
</dbReference>
<proteinExistence type="predicted"/>
<dbReference type="Proteomes" id="UP001054902">
    <property type="component" value="Unassembled WGS sequence"/>
</dbReference>
<sequence length="83" mass="9044">MPLPEYIDPFAPFFFYAVSVLDADDTFFDADGGIFPHFSPWDFSLSSLDRYLVVDGRDFGSSDDIGAPSPLACTAGLLGQSRV</sequence>
<comment type="caution">
    <text evidence="1">The sequence shown here is derived from an EMBL/GenBank/DDBJ whole genome shotgun (WGS) entry which is preliminary data.</text>
</comment>
<reference evidence="1 2" key="1">
    <citation type="journal article" date="2021" name="Sci. Rep.">
        <title>The genome of the diatom Chaetoceros tenuissimus carries an ancient integrated fragment of an extant virus.</title>
        <authorList>
            <person name="Hongo Y."/>
            <person name="Kimura K."/>
            <person name="Takaki Y."/>
            <person name="Yoshida Y."/>
            <person name="Baba S."/>
            <person name="Kobayashi G."/>
            <person name="Nagasaki K."/>
            <person name="Hano T."/>
            <person name="Tomaru Y."/>
        </authorList>
    </citation>
    <scope>NUCLEOTIDE SEQUENCE [LARGE SCALE GENOMIC DNA]</scope>
    <source>
        <strain evidence="1 2">NIES-3715</strain>
    </source>
</reference>
<evidence type="ECO:0000313" key="1">
    <source>
        <dbReference type="EMBL" id="GFH62184.1"/>
    </source>
</evidence>
<gene>
    <name evidence="1" type="ORF">CTEN210_18660</name>
</gene>